<dbReference type="InterPro" id="IPR011250">
    <property type="entry name" value="OMP/PagP_B-barrel"/>
</dbReference>
<name>A0A060QFP5_9PROT</name>
<gene>
    <name evidence="3" type="ORF">ASAP_1675</name>
</gene>
<proteinExistence type="predicted"/>
<reference evidence="3 4" key="1">
    <citation type="journal article" date="2014" name="Genome Biol. Evol.">
        <title>Acetic acid bacteria genomes reveal functional traits for adaptation to life in insect guts.</title>
        <authorList>
            <person name="Chouaia B."/>
            <person name="Gaiarsa S."/>
            <person name="Crotti E."/>
            <person name="Comandatore F."/>
            <person name="Degli Esposti M."/>
            <person name="Ricci I."/>
            <person name="Alma A."/>
            <person name="Favia G."/>
            <person name="Bandi C."/>
            <person name="Daffonchio D."/>
        </authorList>
    </citation>
    <scope>NUCLEOTIDE SEQUENCE [LARGE SCALE GENOMIC DNA]</scope>
    <source>
        <strain evidence="3 4">SF2.1</strain>
    </source>
</reference>
<evidence type="ECO:0000256" key="1">
    <source>
        <dbReference type="ARBA" id="ARBA00022729"/>
    </source>
</evidence>
<evidence type="ECO:0000259" key="2">
    <source>
        <dbReference type="Pfam" id="PF13505"/>
    </source>
</evidence>
<feature type="domain" description="Outer membrane protein beta-barrel" evidence="2">
    <location>
        <begin position="14"/>
        <end position="182"/>
    </location>
</feature>
<dbReference type="Gene3D" id="2.40.160.20">
    <property type="match status" value="1"/>
</dbReference>
<comment type="caution">
    <text evidence="3">The sequence shown here is derived from an EMBL/GenBank/DDBJ whole genome shotgun (WGS) entry which is preliminary data.</text>
</comment>
<evidence type="ECO:0000313" key="3">
    <source>
        <dbReference type="EMBL" id="CDG39720.1"/>
    </source>
</evidence>
<protein>
    <submittedName>
        <fullName evidence="3">Porin, opacity type</fullName>
    </submittedName>
</protein>
<dbReference type="SUPFAM" id="SSF56925">
    <property type="entry name" value="OMPA-like"/>
    <property type="match status" value="1"/>
</dbReference>
<organism evidence="3 4">
    <name type="scientific">Asaia bogorensis</name>
    <dbReference type="NCBI Taxonomy" id="91915"/>
    <lineage>
        <taxon>Bacteria</taxon>
        <taxon>Pseudomonadati</taxon>
        <taxon>Pseudomonadota</taxon>
        <taxon>Alphaproteobacteria</taxon>
        <taxon>Acetobacterales</taxon>
        <taxon>Acetobacteraceae</taxon>
        <taxon>Asaia</taxon>
    </lineage>
</organism>
<reference evidence="3 4" key="2">
    <citation type="journal article" date="2014" name="PLoS ONE">
        <title>Evolution of mitochondria reconstructed from the energy metabolism of living bacteria.</title>
        <authorList>
            <person name="Degli Esposti M."/>
            <person name="Chouaia B."/>
            <person name="Comandatore F."/>
            <person name="Crotti E."/>
            <person name="Sassera D."/>
            <person name="Lievens P.M."/>
            <person name="Daffonchio D."/>
            <person name="Bandi C."/>
        </authorList>
    </citation>
    <scope>NUCLEOTIDE SEQUENCE [LARGE SCALE GENOMIC DNA]</scope>
    <source>
        <strain evidence="3 4">SF2.1</strain>
    </source>
</reference>
<dbReference type="AlphaFoldDB" id="A0A060QFP5"/>
<dbReference type="Proteomes" id="UP000027583">
    <property type="component" value="Unassembled WGS sequence"/>
</dbReference>
<keyword evidence="1" id="KW-0732">Signal</keyword>
<dbReference type="InterPro" id="IPR027385">
    <property type="entry name" value="Beta-barrel_OMP"/>
</dbReference>
<dbReference type="Pfam" id="PF13505">
    <property type="entry name" value="OMP_b-brl"/>
    <property type="match status" value="1"/>
</dbReference>
<dbReference type="EMBL" id="CBLX010000011">
    <property type="protein sequence ID" value="CDG39720.1"/>
    <property type="molecule type" value="Genomic_DNA"/>
</dbReference>
<evidence type="ECO:0000313" key="4">
    <source>
        <dbReference type="Proteomes" id="UP000027583"/>
    </source>
</evidence>
<dbReference type="eggNOG" id="COG3637">
    <property type="taxonomic scope" value="Bacteria"/>
</dbReference>
<accession>A0A060QFP5</accession>
<sequence>MDTSLRPGVGRYVSGRETASYPGGSFAVGDRIGQSWRVEAEYVLPRSTEYTSGSSIFPTSLNHFKNKKQRVTINLYRDIAVTKSTSIYVMAGVGAAILRTSGWQGNPTRTFAPNNSTSVMYNVGAGVTRHFGEHHAIDLGYRFVDLGNVHSGLNVFSNVRQLQDEQLKGHLYLHEIMLGYRFTL</sequence>